<evidence type="ECO:0000256" key="7">
    <source>
        <dbReference type="ARBA" id="ARBA00022618"/>
    </source>
</evidence>
<keyword evidence="15" id="KW-0131">Cell cycle</keyword>
<sequence>MGDDQEYFMHTEDERFNSFKKWPFKTGSCSPAKMAAAGFYHCPTKDAPDACKCFVCFKELEGWERSDNPWDEHRKHSSSCLFLNLDKPVEKLTMEEFIRLSMQIQKNRMIKKFASLKKEVEESAASVEATLESFRS</sequence>
<evidence type="ECO:0000256" key="8">
    <source>
        <dbReference type="ARBA" id="ARBA00022723"/>
    </source>
</evidence>
<keyword evidence="9" id="KW-0498">Mitosis</keyword>
<dbReference type="Proteomes" id="UP000242188">
    <property type="component" value="Unassembled WGS sequence"/>
</dbReference>
<dbReference type="Pfam" id="PF00653">
    <property type="entry name" value="BIR"/>
    <property type="match status" value="1"/>
</dbReference>
<name>A0A210Q1W0_MIZYE</name>
<dbReference type="AlphaFoldDB" id="A0A210Q1W0"/>
<protein>
    <submittedName>
        <fullName evidence="17">Baculoviral IAP repeat-containing protein 5</fullName>
    </submittedName>
</protein>
<dbReference type="GO" id="GO:0005819">
    <property type="term" value="C:spindle"/>
    <property type="evidence" value="ECO:0007669"/>
    <property type="project" value="UniProtKB-SubCell"/>
</dbReference>
<evidence type="ECO:0000313" key="17">
    <source>
        <dbReference type="EMBL" id="OWF42738.1"/>
    </source>
</evidence>
<evidence type="ECO:0000256" key="14">
    <source>
        <dbReference type="ARBA" id="ARBA00023242"/>
    </source>
</evidence>
<dbReference type="GO" id="GO:0000775">
    <property type="term" value="C:chromosome, centromeric region"/>
    <property type="evidence" value="ECO:0007669"/>
    <property type="project" value="UniProtKB-SubCell"/>
</dbReference>
<dbReference type="PROSITE" id="PS50143">
    <property type="entry name" value="BIR_REPEAT_2"/>
    <property type="match status" value="1"/>
</dbReference>
<accession>A0A210Q1W0</accession>
<evidence type="ECO:0000256" key="5">
    <source>
        <dbReference type="ARBA" id="ARBA00022490"/>
    </source>
</evidence>
<dbReference type="GO" id="GO:0007059">
    <property type="term" value="P:chromosome segregation"/>
    <property type="evidence" value="ECO:0007669"/>
    <property type="project" value="UniProtKB-KW"/>
</dbReference>
<organism evidence="17 18">
    <name type="scientific">Mizuhopecten yessoensis</name>
    <name type="common">Japanese scallop</name>
    <name type="synonym">Patinopecten yessoensis</name>
    <dbReference type="NCBI Taxonomy" id="6573"/>
    <lineage>
        <taxon>Eukaryota</taxon>
        <taxon>Metazoa</taxon>
        <taxon>Spiralia</taxon>
        <taxon>Lophotrochozoa</taxon>
        <taxon>Mollusca</taxon>
        <taxon>Bivalvia</taxon>
        <taxon>Autobranchia</taxon>
        <taxon>Pteriomorphia</taxon>
        <taxon>Pectinida</taxon>
        <taxon>Pectinoidea</taxon>
        <taxon>Pectinidae</taxon>
        <taxon>Mizuhopecten</taxon>
    </lineage>
</organism>
<dbReference type="Gene3D" id="1.10.1170.10">
    <property type="entry name" value="Inhibitor Of Apoptosis Protein (2mihbC-IAP-1), Chain A"/>
    <property type="match status" value="1"/>
</dbReference>
<evidence type="ECO:0000256" key="6">
    <source>
        <dbReference type="ARBA" id="ARBA00022553"/>
    </source>
</evidence>
<keyword evidence="16" id="KW-0137">Centromere</keyword>
<dbReference type="PANTHER" id="PTHR46771">
    <property type="entry name" value="DETERIN"/>
    <property type="match status" value="1"/>
</dbReference>
<dbReference type="SMART" id="SM00238">
    <property type="entry name" value="BIR"/>
    <property type="match status" value="1"/>
</dbReference>
<evidence type="ECO:0000256" key="3">
    <source>
        <dbReference type="ARBA" id="ARBA00004584"/>
    </source>
</evidence>
<evidence type="ECO:0000256" key="9">
    <source>
        <dbReference type="ARBA" id="ARBA00022776"/>
    </source>
</evidence>
<evidence type="ECO:0000256" key="12">
    <source>
        <dbReference type="ARBA" id="ARBA00022843"/>
    </source>
</evidence>
<keyword evidence="13" id="KW-0206">Cytoskeleton</keyword>
<keyword evidence="5" id="KW-0963">Cytoplasm</keyword>
<evidence type="ECO:0000256" key="4">
    <source>
        <dbReference type="ARBA" id="ARBA00006672"/>
    </source>
</evidence>
<comment type="caution">
    <text evidence="17">The sequence shown here is derived from an EMBL/GenBank/DDBJ whole genome shotgun (WGS) entry which is preliminary data.</text>
</comment>
<dbReference type="OrthoDB" id="2196114at2759"/>
<dbReference type="EMBL" id="NEDP02005224">
    <property type="protein sequence ID" value="OWF42738.1"/>
    <property type="molecule type" value="Genomic_DNA"/>
</dbReference>
<dbReference type="InterPro" id="IPR001370">
    <property type="entry name" value="BIR_rpt"/>
</dbReference>
<evidence type="ECO:0000256" key="15">
    <source>
        <dbReference type="ARBA" id="ARBA00023306"/>
    </source>
</evidence>
<evidence type="ECO:0000256" key="16">
    <source>
        <dbReference type="ARBA" id="ARBA00023328"/>
    </source>
</evidence>
<dbReference type="InterPro" id="IPR051190">
    <property type="entry name" value="Baculoviral_IAP"/>
</dbReference>
<keyword evidence="14" id="KW-0539">Nucleus</keyword>
<dbReference type="SUPFAM" id="SSF57924">
    <property type="entry name" value="Inhibitor of apoptosis (IAP) repeat"/>
    <property type="match status" value="1"/>
</dbReference>
<gene>
    <name evidence="17" type="ORF">KP79_PYT07229</name>
</gene>
<evidence type="ECO:0000256" key="13">
    <source>
        <dbReference type="ARBA" id="ARBA00023212"/>
    </source>
</evidence>
<dbReference type="STRING" id="6573.A0A210Q1W0"/>
<keyword evidence="12" id="KW-0832">Ubl conjugation</keyword>
<keyword evidence="10" id="KW-0159">Chromosome partition</keyword>
<keyword evidence="18" id="KW-1185">Reference proteome</keyword>
<comment type="similarity">
    <text evidence="4">Belongs to the IAP family.</text>
</comment>
<dbReference type="FunFam" id="1.10.1170.10:FF:000009">
    <property type="entry name" value="Baculoviral IAP repeat-containing protein 5"/>
    <property type="match status" value="1"/>
</dbReference>
<keyword evidence="11" id="KW-0862">Zinc</keyword>
<evidence type="ECO:0000256" key="11">
    <source>
        <dbReference type="ARBA" id="ARBA00022833"/>
    </source>
</evidence>
<evidence type="ECO:0000313" key="18">
    <source>
        <dbReference type="Proteomes" id="UP000242188"/>
    </source>
</evidence>
<dbReference type="GO" id="GO:0005634">
    <property type="term" value="C:nucleus"/>
    <property type="evidence" value="ECO:0007669"/>
    <property type="project" value="UniProtKB-SubCell"/>
</dbReference>
<dbReference type="PANTHER" id="PTHR46771:SF5">
    <property type="entry name" value="DETERIN"/>
    <property type="match status" value="1"/>
</dbReference>
<dbReference type="GO" id="GO:0046872">
    <property type="term" value="F:metal ion binding"/>
    <property type="evidence" value="ECO:0007669"/>
    <property type="project" value="UniProtKB-KW"/>
</dbReference>
<evidence type="ECO:0000256" key="1">
    <source>
        <dbReference type="ARBA" id="ARBA00004123"/>
    </source>
</evidence>
<keyword evidence="6" id="KW-0597">Phosphoprotein</keyword>
<dbReference type="GO" id="GO:0051301">
    <property type="term" value="P:cell division"/>
    <property type="evidence" value="ECO:0007669"/>
    <property type="project" value="UniProtKB-KW"/>
</dbReference>
<dbReference type="CDD" id="cd00022">
    <property type="entry name" value="BIR"/>
    <property type="match status" value="1"/>
</dbReference>
<reference evidence="17 18" key="1">
    <citation type="journal article" date="2017" name="Nat. Ecol. Evol.">
        <title>Scallop genome provides insights into evolution of bilaterian karyotype and development.</title>
        <authorList>
            <person name="Wang S."/>
            <person name="Zhang J."/>
            <person name="Jiao W."/>
            <person name="Li J."/>
            <person name="Xun X."/>
            <person name="Sun Y."/>
            <person name="Guo X."/>
            <person name="Huan P."/>
            <person name="Dong B."/>
            <person name="Zhang L."/>
            <person name="Hu X."/>
            <person name="Sun X."/>
            <person name="Wang J."/>
            <person name="Zhao C."/>
            <person name="Wang Y."/>
            <person name="Wang D."/>
            <person name="Huang X."/>
            <person name="Wang R."/>
            <person name="Lv J."/>
            <person name="Li Y."/>
            <person name="Zhang Z."/>
            <person name="Liu B."/>
            <person name="Lu W."/>
            <person name="Hui Y."/>
            <person name="Liang J."/>
            <person name="Zhou Z."/>
            <person name="Hou R."/>
            <person name="Li X."/>
            <person name="Liu Y."/>
            <person name="Li H."/>
            <person name="Ning X."/>
            <person name="Lin Y."/>
            <person name="Zhao L."/>
            <person name="Xing Q."/>
            <person name="Dou J."/>
            <person name="Li Y."/>
            <person name="Mao J."/>
            <person name="Guo H."/>
            <person name="Dou H."/>
            <person name="Li T."/>
            <person name="Mu C."/>
            <person name="Jiang W."/>
            <person name="Fu Q."/>
            <person name="Fu X."/>
            <person name="Miao Y."/>
            <person name="Liu J."/>
            <person name="Yu Q."/>
            <person name="Li R."/>
            <person name="Liao H."/>
            <person name="Li X."/>
            <person name="Kong Y."/>
            <person name="Jiang Z."/>
            <person name="Chourrout D."/>
            <person name="Li R."/>
            <person name="Bao Z."/>
        </authorList>
    </citation>
    <scope>NUCLEOTIDE SEQUENCE [LARGE SCALE GENOMIC DNA]</scope>
    <source>
        <strain evidence="17 18">PY_sf001</strain>
    </source>
</reference>
<evidence type="ECO:0000256" key="10">
    <source>
        <dbReference type="ARBA" id="ARBA00022829"/>
    </source>
</evidence>
<proteinExistence type="inferred from homology"/>
<keyword evidence="8" id="KW-0479">Metal-binding</keyword>
<comment type="subcellular location">
    <subcellularLocation>
        <location evidence="3">Chromosome</location>
        <location evidence="3">Centromere</location>
    </subcellularLocation>
    <subcellularLocation>
        <location evidence="2">Cytoplasm</location>
        <location evidence="2">Cytoskeleton</location>
        <location evidence="2">Spindle</location>
    </subcellularLocation>
    <subcellularLocation>
        <location evidence="1">Nucleus</location>
    </subcellularLocation>
</comment>
<keyword evidence="7" id="KW-0132">Cell division</keyword>
<evidence type="ECO:0000256" key="2">
    <source>
        <dbReference type="ARBA" id="ARBA00004186"/>
    </source>
</evidence>